<name>A0A097EX11_9CAUD</name>
<gene>
    <name evidence="2" type="primary">58</name>
    <name evidence="2" type="ORF">PBI_121Q_58</name>
</gene>
<keyword evidence="1" id="KW-0143">Chaperone</keyword>
<dbReference type="GeneID" id="22111098"/>
<dbReference type="GO" id="GO:0044183">
    <property type="term" value="F:protein folding chaperone"/>
    <property type="evidence" value="ECO:0007669"/>
    <property type="project" value="InterPro"/>
</dbReference>
<dbReference type="SMR" id="A0A097EX11"/>
<reference evidence="2 3" key="1">
    <citation type="submission" date="2014-09" db="EMBL/GenBank/DDBJ databases">
        <authorList>
            <person name="Lapin J.S."/>
            <person name="Pope W.H."/>
            <person name="Hua J."/>
            <person name="Ford M.E."/>
            <person name="Conway J.F."/>
            <person name="Hatfull G.F."/>
            <person name="Hendrix R.W."/>
        </authorList>
    </citation>
    <scope>NUCLEOTIDE SEQUENCE [LARGE SCALE GENOMIC DNA]</scope>
</reference>
<dbReference type="RefSeq" id="YP_009101652.1">
    <property type="nucleotide sequence ID" value="NC_025447.1"/>
</dbReference>
<dbReference type="InterPro" id="IPR020818">
    <property type="entry name" value="Chaperonin_GroES"/>
</dbReference>
<dbReference type="KEGG" id="vg:22111098"/>
<keyword evidence="3" id="KW-1185">Reference proteome</keyword>
<dbReference type="InterPro" id="IPR011032">
    <property type="entry name" value="GroES-like_sf"/>
</dbReference>
<organism evidence="2 3">
    <name type="scientific">Escherichia phage 121Q</name>
    <dbReference type="NCBI Taxonomy" id="1555202"/>
    <lineage>
        <taxon>Viruses</taxon>
        <taxon>Duplodnaviria</taxon>
        <taxon>Heunggongvirae</taxon>
        <taxon>Uroviricota</taxon>
        <taxon>Caudoviricetes</taxon>
        <taxon>Asteriusvirus</taxon>
        <taxon>Asteriusvirus av121Q</taxon>
    </lineage>
</organism>
<evidence type="ECO:0000256" key="1">
    <source>
        <dbReference type="ARBA" id="ARBA00023186"/>
    </source>
</evidence>
<dbReference type="SUPFAM" id="SSF50129">
    <property type="entry name" value="GroES-like"/>
    <property type="match status" value="1"/>
</dbReference>
<evidence type="ECO:0000313" key="2">
    <source>
        <dbReference type="EMBL" id="AIT13955.1"/>
    </source>
</evidence>
<evidence type="ECO:0000313" key="3">
    <source>
        <dbReference type="Proteomes" id="UP000029889"/>
    </source>
</evidence>
<dbReference type="Pfam" id="PF00166">
    <property type="entry name" value="Cpn10"/>
    <property type="match status" value="1"/>
</dbReference>
<dbReference type="EMBL" id="KM507819">
    <property type="protein sequence ID" value="AIT13955.1"/>
    <property type="molecule type" value="Genomic_DNA"/>
</dbReference>
<dbReference type="GO" id="GO:0005524">
    <property type="term" value="F:ATP binding"/>
    <property type="evidence" value="ECO:0007669"/>
    <property type="project" value="InterPro"/>
</dbReference>
<dbReference type="Proteomes" id="UP000029889">
    <property type="component" value="Segment"/>
</dbReference>
<protein>
    <submittedName>
        <fullName evidence="2">Chaperonin</fullName>
    </submittedName>
</protein>
<dbReference type="InterPro" id="IPR037124">
    <property type="entry name" value="Chaperonin_GroES_sf"/>
</dbReference>
<proteinExistence type="predicted"/>
<dbReference type="Gene3D" id="2.30.33.40">
    <property type="entry name" value="GroES chaperonin"/>
    <property type="match status" value="1"/>
</dbReference>
<accession>A0A097EX11</accession>
<sequence>MSNKVMTACKGKVLVTELEHGERKTAGGIVLTNDDGKIRGIRSRWAKVYSVGEDITDIKEGQWILIDHGRWSRTIEVDGIELNLVDYPAAVSLVSDEDPRTKMLTFGR</sequence>
<dbReference type="OrthoDB" id="18039at10239"/>